<dbReference type="InterPro" id="IPR036537">
    <property type="entry name" value="Adaptor_Cbl_N_dom_sf"/>
</dbReference>
<feature type="coiled-coil region" evidence="1">
    <location>
        <begin position="115"/>
        <end position="146"/>
    </location>
</feature>
<evidence type="ECO:0000313" key="3">
    <source>
        <dbReference type="EMBL" id="GLD61695.1"/>
    </source>
</evidence>
<dbReference type="InterPro" id="IPR059179">
    <property type="entry name" value="MLKL-like_MCAfunc"/>
</dbReference>
<organism evidence="3 4">
    <name type="scientific">Lates japonicus</name>
    <name type="common">Japanese lates</name>
    <dbReference type="NCBI Taxonomy" id="270547"/>
    <lineage>
        <taxon>Eukaryota</taxon>
        <taxon>Metazoa</taxon>
        <taxon>Chordata</taxon>
        <taxon>Craniata</taxon>
        <taxon>Vertebrata</taxon>
        <taxon>Euteleostomi</taxon>
        <taxon>Actinopterygii</taxon>
        <taxon>Neopterygii</taxon>
        <taxon>Teleostei</taxon>
        <taxon>Neoteleostei</taxon>
        <taxon>Acanthomorphata</taxon>
        <taxon>Carangaria</taxon>
        <taxon>Carangaria incertae sedis</taxon>
        <taxon>Centropomidae</taxon>
        <taxon>Lates</taxon>
    </lineage>
</organism>
<keyword evidence="1" id="KW-0175">Coiled coil</keyword>
<dbReference type="Proteomes" id="UP001279410">
    <property type="component" value="Unassembled WGS sequence"/>
</dbReference>
<dbReference type="CDD" id="cd21037">
    <property type="entry name" value="MLKL_NTD"/>
    <property type="match status" value="1"/>
</dbReference>
<protein>
    <submittedName>
        <fullName evidence="3">Golgin subfamily A member 6-like protein 22</fullName>
    </submittedName>
</protein>
<evidence type="ECO:0000259" key="2">
    <source>
        <dbReference type="Pfam" id="PF22215"/>
    </source>
</evidence>
<gene>
    <name evidence="3" type="ORF">AKAME5_001348300</name>
</gene>
<name>A0AAD3RB92_LATJO</name>
<accession>A0AAD3RB92</accession>
<dbReference type="GO" id="GO:0007166">
    <property type="term" value="P:cell surface receptor signaling pathway"/>
    <property type="evidence" value="ECO:0007669"/>
    <property type="project" value="InterPro"/>
</dbReference>
<dbReference type="InterPro" id="IPR054000">
    <property type="entry name" value="MLKL_N"/>
</dbReference>
<feature type="domain" description="Mixed lineage kinase" evidence="2">
    <location>
        <begin position="14"/>
        <end position="134"/>
    </location>
</feature>
<dbReference type="Gene3D" id="1.20.930.20">
    <property type="entry name" value="Adaptor protein Cbl, N-terminal domain"/>
    <property type="match status" value="1"/>
</dbReference>
<dbReference type="AlphaFoldDB" id="A0AAD3RB92"/>
<evidence type="ECO:0000256" key="1">
    <source>
        <dbReference type="SAM" id="Coils"/>
    </source>
</evidence>
<proteinExistence type="predicted"/>
<reference evidence="3" key="1">
    <citation type="submission" date="2022-08" db="EMBL/GenBank/DDBJ databases">
        <title>Genome sequencing of akame (Lates japonicus).</title>
        <authorList>
            <person name="Hashiguchi Y."/>
            <person name="Takahashi H."/>
        </authorList>
    </citation>
    <scope>NUCLEOTIDE SEQUENCE</scope>
    <source>
        <strain evidence="3">Kochi</strain>
    </source>
</reference>
<dbReference type="EMBL" id="BRZM01000047">
    <property type="protein sequence ID" value="GLD61695.1"/>
    <property type="molecule type" value="Genomic_DNA"/>
</dbReference>
<evidence type="ECO:0000313" key="4">
    <source>
        <dbReference type="Proteomes" id="UP001279410"/>
    </source>
</evidence>
<keyword evidence="4" id="KW-1185">Reference proteome</keyword>
<comment type="caution">
    <text evidence="3">The sequence shown here is derived from an EMBL/GenBank/DDBJ whole genome shotgun (WGS) entry which is preliminary data.</text>
</comment>
<sequence>MDVIKIIPEIYSHIMTIHDLIEMIEDNDTQCFQIQKTLNTLRRLLLSIKENMSDESSDEVNDALDNFMRVWSSAKFLVERFNEANMLVKIFRSRGYKSEFDRLNKSLMQAYMILSAALHAHQERAQRELEREQAELRRRLRKLESKSDCAIL</sequence>
<dbReference type="Pfam" id="PF22215">
    <property type="entry name" value="MLKL_N"/>
    <property type="match status" value="1"/>
</dbReference>